<keyword evidence="4" id="KW-1185">Reference proteome</keyword>
<evidence type="ECO:0000259" key="2">
    <source>
        <dbReference type="Pfam" id="PF20794"/>
    </source>
</evidence>
<keyword evidence="1" id="KW-0472">Membrane</keyword>
<dbReference type="Pfam" id="PF20794">
    <property type="entry name" value="bPH_7"/>
    <property type="match status" value="1"/>
</dbReference>
<proteinExistence type="predicted"/>
<feature type="domain" description="Bacterial PH" evidence="2">
    <location>
        <begin position="22"/>
        <end position="153"/>
    </location>
</feature>
<dbReference type="AlphaFoldDB" id="A0AAE4AKN5"/>
<sequence length="170" mass="20206">MSAEKERNKKGLPWEDLQGLVIEARELKPRKAWVRYGCWFLCAFLVLGGLITRFRIALLFGLLYILVLLMKKQVVVTERGVETYYQMRITTHYELCSWDEISTLVREDLKHPTLVALYFGHGDRVKRLFFTREESQQIMDLARRQKHHIRVAESDEGREQSVPRYYGRKK</sequence>
<evidence type="ECO:0000313" key="4">
    <source>
        <dbReference type="Proteomes" id="UP001241537"/>
    </source>
</evidence>
<dbReference type="Proteomes" id="UP001241537">
    <property type="component" value="Unassembled WGS sequence"/>
</dbReference>
<feature type="transmembrane region" description="Helical" evidence="1">
    <location>
        <begin position="54"/>
        <end position="70"/>
    </location>
</feature>
<keyword evidence="1" id="KW-0812">Transmembrane</keyword>
<evidence type="ECO:0000256" key="1">
    <source>
        <dbReference type="SAM" id="Phobius"/>
    </source>
</evidence>
<comment type="caution">
    <text evidence="3">The sequence shown here is derived from an EMBL/GenBank/DDBJ whole genome shotgun (WGS) entry which is preliminary data.</text>
</comment>
<gene>
    <name evidence="3" type="ORF">J2S20_001807</name>
</gene>
<reference evidence="3" key="1">
    <citation type="submission" date="2023-07" db="EMBL/GenBank/DDBJ databases">
        <title>Genomic Encyclopedia of Type Strains, Phase IV (KMG-IV): sequencing the most valuable type-strain genomes for metagenomic binning, comparative biology and taxonomic classification.</title>
        <authorList>
            <person name="Goeker M."/>
        </authorList>
    </citation>
    <scope>NUCLEOTIDE SEQUENCE</scope>
    <source>
        <strain evidence="3">DSM 19659</strain>
    </source>
</reference>
<protein>
    <recommendedName>
        <fullName evidence="2">Bacterial PH domain-containing protein</fullName>
    </recommendedName>
</protein>
<dbReference type="RefSeq" id="WP_106611423.1">
    <property type="nucleotide sequence ID" value="NZ_JAUSTO010000012.1"/>
</dbReference>
<organism evidence="3 4">
    <name type="scientific">Moryella indoligenes</name>
    <dbReference type="NCBI Taxonomy" id="371674"/>
    <lineage>
        <taxon>Bacteria</taxon>
        <taxon>Bacillati</taxon>
        <taxon>Bacillota</taxon>
        <taxon>Clostridia</taxon>
        <taxon>Lachnospirales</taxon>
        <taxon>Lachnospiraceae</taxon>
        <taxon>Moryella</taxon>
    </lineage>
</organism>
<keyword evidence="1" id="KW-1133">Transmembrane helix</keyword>
<dbReference type="InterPro" id="IPR048871">
    <property type="entry name" value="PH_7_bact"/>
</dbReference>
<accession>A0AAE4AKN5</accession>
<evidence type="ECO:0000313" key="3">
    <source>
        <dbReference type="EMBL" id="MDQ0153098.1"/>
    </source>
</evidence>
<name>A0AAE4AKN5_9FIRM</name>
<dbReference type="EMBL" id="JAUSTO010000012">
    <property type="protein sequence ID" value="MDQ0153098.1"/>
    <property type="molecule type" value="Genomic_DNA"/>
</dbReference>
<feature type="transmembrane region" description="Helical" evidence="1">
    <location>
        <begin position="32"/>
        <end position="48"/>
    </location>
</feature>